<evidence type="ECO:0000256" key="2">
    <source>
        <dbReference type="ARBA" id="ARBA00012737"/>
    </source>
</evidence>
<dbReference type="Gene3D" id="3.40.50.620">
    <property type="entry name" value="HUPs"/>
    <property type="match status" value="2"/>
</dbReference>
<dbReference type="PANTHER" id="PTHR43284:SF1">
    <property type="entry name" value="ASPARAGINE SYNTHETASE"/>
    <property type="match status" value="1"/>
</dbReference>
<proteinExistence type="predicted"/>
<comment type="pathway">
    <text evidence="1">Amino-acid biosynthesis; L-asparagine biosynthesis; L-asparagine from L-aspartate (L-Gln route): step 1/1.</text>
</comment>
<feature type="domain" description="Asparagine synthetase" evidence="4">
    <location>
        <begin position="229"/>
        <end position="586"/>
    </location>
</feature>
<dbReference type="AlphaFoldDB" id="K6YIK3"/>
<sequence>MKSLFALFGSKSASYFEKISQYYAQKNKSIISNSYDVSSSTKQMVILGDVRPSDQIDLTNFAPHDPYVILSGNHAESAHNTCNIALKDHALRDLIADDYTRTIKQLAGDFILICWDQRSCELRFSTSAFNPRSLFYVFKDDCFIVSSDLALLQFLTPPKIDETAISQWLAGRPDPNRSMFSNIHQLPFAHTGVISSTRPLKVERFWDIDQNHSLTLADESEYQAYFFDLLSQSVKEKLDFITDGPALQALFSQMSGGMDSTSITAMLHSQIQANDKLSLHSISHTYRDTQSCNEIDKIEEMRTFLALQHSHFVELDQFSEHTFARLYPTQLQNPGVVASPKYLQEAQIIRQLAGRHLFTGNGGDEMCWGHSFAYRDRLISGDLSVIKEVFKSAKLLGMSPLSVMLQVLVKPALPASLLALLGKKPVDAEHFPAWLGAKQQEVLAGISKHNPFSDSNQLAKRARYEGLFHTSTFNSMRSYQHVCDPLGIDVHHPFFNKKIAEFSFAIPQKLHIQGQYPKYLLRKAMDGHLPNSVCWDQNKTVFDQHFANLVRANKNELRQLLAHPGLQDLGLIDNNILLASFDHVVETPNGSLNVDLLYAILTQSWYQTHIL</sequence>
<comment type="caution">
    <text evidence="5">The sequence shown here is derived from an EMBL/GenBank/DDBJ whole genome shotgun (WGS) entry which is preliminary data.</text>
</comment>
<evidence type="ECO:0000313" key="5">
    <source>
        <dbReference type="EMBL" id="GAC16438.1"/>
    </source>
</evidence>
<dbReference type="RefSeq" id="WP_008846240.1">
    <property type="nucleotide sequence ID" value="NZ_BAEN01000075.1"/>
</dbReference>
<dbReference type="SUPFAM" id="SSF56235">
    <property type="entry name" value="N-terminal nucleophile aminohydrolases (Ntn hydrolases)"/>
    <property type="match status" value="1"/>
</dbReference>
<evidence type="ECO:0000259" key="4">
    <source>
        <dbReference type="Pfam" id="PF00733"/>
    </source>
</evidence>
<dbReference type="SUPFAM" id="SSF52402">
    <property type="entry name" value="Adenine nucleotide alpha hydrolases-like"/>
    <property type="match status" value="1"/>
</dbReference>
<dbReference type="InterPro" id="IPR001962">
    <property type="entry name" value="Asn_synthase"/>
</dbReference>
<dbReference type="PANTHER" id="PTHR43284">
    <property type="entry name" value="ASPARAGINE SYNTHETASE (GLUTAMINE-HYDROLYZING)"/>
    <property type="match status" value="1"/>
</dbReference>
<gene>
    <name evidence="5" type="ORF">GLIP_3827</name>
</gene>
<dbReference type="GO" id="GO:0006529">
    <property type="term" value="P:asparagine biosynthetic process"/>
    <property type="evidence" value="ECO:0007669"/>
    <property type="project" value="InterPro"/>
</dbReference>
<accession>K6YIK3</accession>
<protein>
    <recommendedName>
        <fullName evidence="2">asparagine synthase (glutamine-hydrolyzing)</fullName>
        <ecNumber evidence="2">6.3.5.4</ecNumber>
    </recommendedName>
</protein>
<dbReference type="InterPro" id="IPR029055">
    <property type="entry name" value="Ntn_hydrolases_N"/>
</dbReference>
<reference evidence="5 6" key="1">
    <citation type="journal article" date="2017" name="Antonie Van Leeuwenhoek">
        <title>Rhizobium rhizosphaerae sp. nov., a novel species isolated from rice rhizosphere.</title>
        <authorList>
            <person name="Zhao J.J."/>
            <person name="Zhang J."/>
            <person name="Zhang R.J."/>
            <person name="Zhang C.W."/>
            <person name="Yin H.Q."/>
            <person name="Zhang X.X."/>
        </authorList>
    </citation>
    <scope>NUCLEOTIDE SEQUENCE [LARGE SCALE GENOMIC DNA]</scope>
    <source>
        <strain evidence="5 6">E3</strain>
    </source>
</reference>
<dbReference type="InterPro" id="IPR051786">
    <property type="entry name" value="ASN_synthetase/amidase"/>
</dbReference>
<organism evidence="5 6">
    <name type="scientific">Aliiglaciecola lipolytica E3</name>
    <dbReference type="NCBI Taxonomy" id="1127673"/>
    <lineage>
        <taxon>Bacteria</taxon>
        <taxon>Pseudomonadati</taxon>
        <taxon>Pseudomonadota</taxon>
        <taxon>Gammaproteobacteria</taxon>
        <taxon>Alteromonadales</taxon>
        <taxon>Alteromonadaceae</taxon>
        <taxon>Aliiglaciecola</taxon>
    </lineage>
</organism>
<dbReference type="EMBL" id="BAEN01000075">
    <property type="protein sequence ID" value="GAC16438.1"/>
    <property type="molecule type" value="Genomic_DNA"/>
</dbReference>
<dbReference type="Pfam" id="PF00733">
    <property type="entry name" value="Asn_synthase"/>
    <property type="match status" value="1"/>
</dbReference>
<dbReference type="EC" id="6.3.5.4" evidence="2"/>
<dbReference type="eggNOG" id="COG0367">
    <property type="taxonomic scope" value="Bacteria"/>
</dbReference>
<dbReference type="STRING" id="1127673.GLIP_3827"/>
<name>K6YIK3_9ALTE</name>
<dbReference type="Proteomes" id="UP000006334">
    <property type="component" value="Unassembled WGS sequence"/>
</dbReference>
<evidence type="ECO:0000256" key="1">
    <source>
        <dbReference type="ARBA" id="ARBA00005187"/>
    </source>
</evidence>
<dbReference type="OrthoDB" id="9763290at2"/>
<dbReference type="GO" id="GO:0004066">
    <property type="term" value="F:asparagine synthase (glutamine-hydrolyzing) activity"/>
    <property type="evidence" value="ECO:0007669"/>
    <property type="project" value="UniProtKB-EC"/>
</dbReference>
<dbReference type="Gene3D" id="3.60.20.10">
    <property type="entry name" value="Glutamine Phosphoribosylpyrophosphate, subunit 1, domain 1"/>
    <property type="match status" value="1"/>
</dbReference>
<comment type="catalytic activity">
    <reaction evidence="3">
        <text>L-aspartate + L-glutamine + ATP + H2O = L-asparagine + L-glutamate + AMP + diphosphate + H(+)</text>
        <dbReference type="Rhea" id="RHEA:12228"/>
        <dbReference type="ChEBI" id="CHEBI:15377"/>
        <dbReference type="ChEBI" id="CHEBI:15378"/>
        <dbReference type="ChEBI" id="CHEBI:29985"/>
        <dbReference type="ChEBI" id="CHEBI:29991"/>
        <dbReference type="ChEBI" id="CHEBI:30616"/>
        <dbReference type="ChEBI" id="CHEBI:33019"/>
        <dbReference type="ChEBI" id="CHEBI:58048"/>
        <dbReference type="ChEBI" id="CHEBI:58359"/>
        <dbReference type="ChEBI" id="CHEBI:456215"/>
        <dbReference type="EC" id="6.3.5.4"/>
    </reaction>
</comment>
<evidence type="ECO:0000256" key="3">
    <source>
        <dbReference type="ARBA" id="ARBA00048741"/>
    </source>
</evidence>
<keyword evidence="6" id="KW-1185">Reference proteome</keyword>
<dbReference type="InterPro" id="IPR014729">
    <property type="entry name" value="Rossmann-like_a/b/a_fold"/>
</dbReference>
<evidence type="ECO:0000313" key="6">
    <source>
        <dbReference type="Proteomes" id="UP000006334"/>
    </source>
</evidence>